<dbReference type="EMBL" id="PQVF01000002">
    <property type="protein sequence ID" value="POY38540.1"/>
    <property type="molecule type" value="Genomic_DNA"/>
</dbReference>
<sequence length="619" mass="72577">MIKVLRASFIVIAFILVCCNRVSAQNIVAINDSVNQHIFMYNDIQFLEDESGKLDINTISSVAYSNKFTSSKFLFPYNFKRNATYWYRIRLKNDLYSNKRWVFEFFDQTIDYIQFYKPLPSGAYHAVEFGDRFKFRKRHYIHKNYVMDIDNGDNQVHTYYFKIKSDQKADALLVLRSVNWFVEYALNEYFFFGFFYGMIAVFCFYNLIMYFAIKEVQYLYYIAYLLSIAMYEMCADGIAYEYLWPNYPYWNQHTTGYTLFAASFFALLFGRKLLNLKKVAPRLDKLIVVTLVLRSIFFLYCLFYFHSGFEMRGIEVIPLSIAFYVGARLRISGYRPARFYVIAYSFLFFGLVVKSILTFWPNFLPYGPITHYSLSFCFVAEMMFLSIAIGDKVRLLKEQKEIATQRTIKQLKLNHQLKDSLNQELEAQVKLKTQELLNANELLRHQANEIAHMNDLLAKDNVQLKEDVAKVTQARIMSKDVDFEEFSKMYPDNDSCIKFLADLKWQNGYTCLKCNHGGYYNGHGLLNKRCAKCGYEESVTANTILQNTRIPINKAFYMIFLMYSSKGSISSHKLSEILDIRQSTCWAYSSKIKKALQSKKGKKNGAIHGWSDLLLEEVE</sequence>
<proteinExistence type="predicted"/>
<dbReference type="RefSeq" id="WP_103787797.1">
    <property type="nucleotide sequence ID" value="NZ_PQVF01000002.1"/>
</dbReference>
<dbReference type="Gene3D" id="2.60.40.2380">
    <property type="match status" value="1"/>
</dbReference>
<evidence type="ECO:0000259" key="5">
    <source>
        <dbReference type="Pfam" id="PF07696"/>
    </source>
</evidence>
<keyword evidence="3" id="KW-0732">Signal</keyword>
<feature type="domain" description="7TM-DISM receptor extracellular" evidence="4">
    <location>
        <begin position="188"/>
        <end position="392"/>
    </location>
</feature>
<keyword evidence="1" id="KW-0175">Coiled coil</keyword>
<keyword evidence="2" id="KW-0812">Transmembrane</keyword>
<dbReference type="AlphaFoldDB" id="A0A2S5A7H6"/>
<dbReference type="Pfam" id="PF07695">
    <property type="entry name" value="7TMR-DISM_7TM"/>
    <property type="match status" value="1"/>
</dbReference>
<feature type="signal peptide" evidence="3">
    <location>
        <begin position="1"/>
        <end position="24"/>
    </location>
</feature>
<accession>A0A2S5A7H6</accession>
<evidence type="ECO:0000256" key="3">
    <source>
        <dbReference type="SAM" id="SignalP"/>
    </source>
</evidence>
<feature type="transmembrane region" description="Helical" evidence="2">
    <location>
        <begin position="311"/>
        <end position="327"/>
    </location>
</feature>
<reference evidence="6 7" key="1">
    <citation type="submission" date="2018-01" db="EMBL/GenBank/DDBJ databases">
        <authorList>
            <person name="Gaut B.S."/>
            <person name="Morton B.R."/>
            <person name="Clegg M.T."/>
            <person name="Duvall M.R."/>
        </authorList>
    </citation>
    <scope>NUCLEOTIDE SEQUENCE [LARGE SCALE GENOMIC DNA]</scope>
    <source>
        <strain evidence="6 7">HR-AV</strain>
    </source>
</reference>
<organism evidence="6 7">
    <name type="scientific">Solitalea longa</name>
    <dbReference type="NCBI Taxonomy" id="2079460"/>
    <lineage>
        <taxon>Bacteria</taxon>
        <taxon>Pseudomonadati</taxon>
        <taxon>Bacteroidota</taxon>
        <taxon>Sphingobacteriia</taxon>
        <taxon>Sphingobacteriales</taxon>
        <taxon>Sphingobacteriaceae</taxon>
        <taxon>Solitalea</taxon>
    </lineage>
</organism>
<feature type="transmembrane region" description="Helical" evidence="2">
    <location>
        <begin position="218"/>
        <end position="243"/>
    </location>
</feature>
<feature type="domain" description="7TM-DISM receptor extracellular" evidence="5">
    <location>
        <begin position="43"/>
        <end position="175"/>
    </location>
</feature>
<dbReference type="InterPro" id="IPR011622">
    <property type="entry name" value="7TMR_DISM_rcpt_extracell_dom2"/>
</dbReference>
<keyword evidence="2" id="KW-0472">Membrane</keyword>
<keyword evidence="2" id="KW-1133">Transmembrane helix</keyword>
<dbReference type="Pfam" id="PF07696">
    <property type="entry name" value="7TMR-DISMED2"/>
    <property type="match status" value="1"/>
</dbReference>
<evidence type="ECO:0000256" key="1">
    <source>
        <dbReference type="SAM" id="Coils"/>
    </source>
</evidence>
<evidence type="ECO:0000259" key="4">
    <source>
        <dbReference type="Pfam" id="PF07695"/>
    </source>
</evidence>
<feature type="transmembrane region" description="Helical" evidence="2">
    <location>
        <begin position="189"/>
        <end position="211"/>
    </location>
</feature>
<feature type="transmembrane region" description="Helical" evidence="2">
    <location>
        <begin position="339"/>
        <end position="360"/>
    </location>
</feature>
<evidence type="ECO:0000313" key="7">
    <source>
        <dbReference type="Proteomes" id="UP000236893"/>
    </source>
</evidence>
<dbReference type="OrthoDB" id="9783459at2"/>
<name>A0A2S5A7H6_9SPHI</name>
<protein>
    <submittedName>
        <fullName evidence="6">Chromosome partitioning protein ParA</fullName>
    </submittedName>
</protein>
<feature type="coiled-coil region" evidence="1">
    <location>
        <begin position="408"/>
        <end position="442"/>
    </location>
</feature>
<evidence type="ECO:0000256" key="2">
    <source>
        <dbReference type="SAM" id="Phobius"/>
    </source>
</evidence>
<comment type="caution">
    <text evidence="6">The sequence shown here is derived from an EMBL/GenBank/DDBJ whole genome shotgun (WGS) entry which is preliminary data.</text>
</comment>
<feature type="transmembrane region" description="Helical" evidence="2">
    <location>
        <begin position="286"/>
        <end position="305"/>
    </location>
</feature>
<dbReference type="Proteomes" id="UP000236893">
    <property type="component" value="Unassembled WGS sequence"/>
</dbReference>
<feature type="transmembrane region" description="Helical" evidence="2">
    <location>
        <begin position="255"/>
        <end position="274"/>
    </location>
</feature>
<dbReference type="InterPro" id="IPR011623">
    <property type="entry name" value="7TMR_DISM_rcpt_extracell_dom1"/>
</dbReference>
<gene>
    <name evidence="6" type="ORF">C3K47_03855</name>
</gene>
<keyword evidence="7" id="KW-1185">Reference proteome</keyword>
<evidence type="ECO:0000313" key="6">
    <source>
        <dbReference type="EMBL" id="POY38540.1"/>
    </source>
</evidence>
<feature type="chain" id="PRO_5015472273" evidence="3">
    <location>
        <begin position="25"/>
        <end position="619"/>
    </location>
</feature>
<feature type="transmembrane region" description="Helical" evidence="2">
    <location>
        <begin position="372"/>
        <end position="390"/>
    </location>
</feature>